<dbReference type="Proteomes" id="UP000822331">
    <property type="component" value="Unassembled WGS sequence"/>
</dbReference>
<name>A0AAE7R3H6_9HYPH</name>
<reference evidence="3" key="2">
    <citation type="submission" date="2020-02" db="EMBL/GenBank/DDBJ databases">
        <title>Unexpected conservation and global transmission of agrobacterial virulence plasmids.</title>
        <authorList>
            <person name="Weisberg A.J."/>
            <person name="Davis E.W. II"/>
            <person name="Tabima J.R."/>
            <person name="Belcher M.S."/>
            <person name="Miller M."/>
            <person name="Kuo C.-H."/>
            <person name="Loper J.E."/>
            <person name="Grunwald N.J."/>
            <person name="Putnam M.L."/>
            <person name="Chang J.H."/>
        </authorList>
    </citation>
    <scope>NUCLEOTIDE SEQUENCE</scope>
    <source>
        <strain evidence="3">W2/73</strain>
    </source>
</reference>
<dbReference type="KEGG" id="arui:G6M88_04035"/>
<feature type="compositionally biased region" description="Basic and acidic residues" evidence="1">
    <location>
        <begin position="1"/>
        <end position="11"/>
    </location>
</feature>
<evidence type="ECO:0000313" key="3">
    <source>
        <dbReference type="EMBL" id="QTF99622.1"/>
    </source>
</evidence>
<dbReference type="EMBL" id="CP049206">
    <property type="protein sequence ID" value="QTF99622.1"/>
    <property type="molecule type" value="Genomic_DNA"/>
</dbReference>
<proteinExistence type="predicted"/>
<feature type="region of interest" description="Disordered" evidence="1">
    <location>
        <begin position="1"/>
        <end position="29"/>
    </location>
</feature>
<accession>A0AAE7R3H6</accession>
<reference evidence="2 5" key="1">
    <citation type="journal article" date="2020" name="Science">
        <title>Unexpected conservation and global transmission of agrobacterial virulence plasmids.</title>
        <authorList>
            <person name="Weisberg A.J."/>
            <person name="Davis E.W. 2nd"/>
            <person name="Tabima J."/>
            <person name="Belcher M.S."/>
            <person name="Miller M."/>
            <person name="Kuo C.H."/>
            <person name="Loper J.E."/>
            <person name="Grunwald N.J."/>
            <person name="Putnam M.L."/>
            <person name="Chang J.H."/>
        </authorList>
    </citation>
    <scope>NUCLEOTIDE SEQUENCE [LARGE SCALE GENOMIC DNA]</scope>
    <source>
        <strain evidence="2 5">A19/93</strain>
    </source>
</reference>
<dbReference type="RefSeq" id="WP_158006398.1">
    <property type="nucleotide sequence ID" value="NZ_CP049206.1"/>
</dbReference>
<evidence type="ECO:0000313" key="4">
    <source>
        <dbReference type="Proteomes" id="UP000663912"/>
    </source>
</evidence>
<protein>
    <submittedName>
        <fullName evidence="3">Uncharacterized protein</fullName>
    </submittedName>
</protein>
<evidence type="ECO:0000256" key="1">
    <source>
        <dbReference type="SAM" id="MobiDB-lite"/>
    </source>
</evidence>
<dbReference type="AlphaFoldDB" id="A0AAE7R3H6"/>
<sequence>MLDHQFNDHQHGRSVLHAKQRRHEGNGRSVKRTMTDILPITQKSQAETEEEAQCAFSFKLSEMLGIQTALPANIARRASVDPLFLYRLLEVRNEPAALQELIDSVAEASLPKWAPRPTTHLLKQASIALGRWAANGFSQVSDAIKEKRRAACKACPHLREPSPHLLFQIFAHDSKTCGLCSCAIEKKIMLPTETCPVADAPGSPRNRWGELLDP</sequence>
<dbReference type="EMBL" id="JAAMCP010000005">
    <property type="protein sequence ID" value="NTF37196.1"/>
    <property type="molecule type" value="Genomic_DNA"/>
</dbReference>
<organism evidence="3 4">
    <name type="scientific">Agrobacterium rubi</name>
    <dbReference type="NCBI Taxonomy" id="28099"/>
    <lineage>
        <taxon>Bacteria</taxon>
        <taxon>Pseudomonadati</taxon>
        <taxon>Pseudomonadota</taxon>
        <taxon>Alphaproteobacteria</taxon>
        <taxon>Hyphomicrobiales</taxon>
        <taxon>Rhizobiaceae</taxon>
        <taxon>Rhizobium/Agrobacterium group</taxon>
        <taxon>Agrobacterium</taxon>
    </lineage>
</organism>
<gene>
    <name evidence="2" type="ORF">G6L72_10815</name>
    <name evidence="3" type="ORF">G6M88_04035</name>
</gene>
<evidence type="ECO:0000313" key="5">
    <source>
        <dbReference type="Proteomes" id="UP000822331"/>
    </source>
</evidence>
<feature type="compositionally biased region" description="Basic residues" evidence="1">
    <location>
        <begin position="12"/>
        <end position="22"/>
    </location>
</feature>
<dbReference type="Proteomes" id="UP000663912">
    <property type="component" value="Chromosome 1"/>
</dbReference>
<evidence type="ECO:0000313" key="2">
    <source>
        <dbReference type="EMBL" id="NTF37196.1"/>
    </source>
</evidence>
<keyword evidence="5" id="KW-1185">Reference proteome</keyword>